<accession>A0AAU7LV52</accession>
<organism evidence="2">
    <name type="scientific">Polaromonas hydrogenivorans</name>
    <dbReference type="NCBI Taxonomy" id="335476"/>
    <lineage>
        <taxon>Bacteria</taxon>
        <taxon>Pseudomonadati</taxon>
        <taxon>Pseudomonadota</taxon>
        <taxon>Betaproteobacteria</taxon>
        <taxon>Burkholderiales</taxon>
        <taxon>Comamonadaceae</taxon>
        <taxon>Polaromonas</taxon>
    </lineage>
</organism>
<evidence type="ECO:0000256" key="1">
    <source>
        <dbReference type="SAM" id="MobiDB-lite"/>
    </source>
</evidence>
<feature type="region of interest" description="Disordered" evidence="1">
    <location>
        <begin position="1"/>
        <end position="20"/>
    </location>
</feature>
<dbReference type="RefSeq" id="WP_349280855.1">
    <property type="nucleotide sequence ID" value="NZ_CBCSCU010000001.1"/>
</dbReference>
<name>A0AAU7LV52_9BURK</name>
<protein>
    <submittedName>
        <fullName evidence="2">Uncharacterized protein</fullName>
    </submittedName>
</protein>
<sequence length="202" mass="21948">MTDDAQRRVTGPASGQRTARLAVRRHARHLLRDPTDVGSHMARLHASLELAGAEPVQGALADLFSCFGAHDAPLKRTALQLSQGRLSAHATRWFEAQVAQAALPAINPLATRWSVLAHPSADISTRARRCSVDDSRMLAGQAVLAFRAADKPAQNEFLHHCVTCHDNLAFMLARRALLKSGAALPGDWEAVSLQLEQTRELT</sequence>
<gene>
    <name evidence="2" type="ORF">ABLV49_06720</name>
</gene>
<dbReference type="AlphaFoldDB" id="A0AAU7LV52"/>
<proteinExistence type="predicted"/>
<dbReference type="EMBL" id="CP157675">
    <property type="protein sequence ID" value="XBP71481.1"/>
    <property type="molecule type" value="Genomic_DNA"/>
</dbReference>
<reference evidence="2" key="1">
    <citation type="submission" date="2024-05" db="EMBL/GenBank/DDBJ databases">
        <authorList>
            <person name="Bunk B."/>
            <person name="Swiderski J."/>
            <person name="Sproer C."/>
            <person name="Thiel V."/>
        </authorList>
    </citation>
    <scope>NUCLEOTIDE SEQUENCE</scope>
    <source>
        <strain evidence="2">DSM 17735</strain>
    </source>
</reference>
<evidence type="ECO:0000313" key="2">
    <source>
        <dbReference type="EMBL" id="XBP71481.1"/>
    </source>
</evidence>